<accession>A0A2W1N1I4</accession>
<dbReference type="PANTHER" id="PTHR12526:SF630">
    <property type="entry name" value="GLYCOSYLTRANSFERASE"/>
    <property type="match status" value="1"/>
</dbReference>
<sequence length="394" mass="44831">MKVLQLCNKPPFPAIDGGCLAIKNISQGLLSANIDLKIISISTAKHPFLIESYTKEFVAATKIESVFVDTRINIVDAFSALVTADSYNVSRFFSPDFDSLLQRTLEESEYDVIHLESLFMTPYLYTIRRYSKAKVVLRSHNLEHVIWERLANVEKKSAKKVYLKHLSKKLKKYEKYILNEVDGIAAISFDDSSRYEKLKCKVPLVTIPFGIDLSRYQLIENQKEIDFFHIGAMNWSPNVEGVNWFLDDILPLIKRKSFRLHLAGIDMPKYLIHLKDERVVNHGEVPSANDFINKHQVMLVPLLSGSGMRIKIIEAMALGKTVITTSIGAEGIEVTENENILIADTPAAFKEKIEDLIDHPEKALKIGTNARKLVVAKYDTELIMKKLIQFYQTL</sequence>
<organism evidence="2 3">
    <name type="scientific">Putridiphycobacter roseus</name>
    <dbReference type="NCBI Taxonomy" id="2219161"/>
    <lineage>
        <taxon>Bacteria</taxon>
        <taxon>Pseudomonadati</taxon>
        <taxon>Bacteroidota</taxon>
        <taxon>Flavobacteriia</taxon>
        <taxon>Flavobacteriales</taxon>
        <taxon>Crocinitomicaceae</taxon>
        <taxon>Putridiphycobacter</taxon>
    </lineage>
</organism>
<dbReference type="SUPFAM" id="SSF53756">
    <property type="entry name" value="UDP-Glycosyltransferase/glycogen phosphorylase"/>
    <property type="match status" value="1"/>
</dbReference>
<name>A0A2W1N1I4_9FLAO</name>
<dbReference type="RefSeq" id="WP_111061389.1">
    <property type="nucleotide sequence ID" value="NZ_JBHUCU010000007.1"/>
</dbReference>
<evidence type="ECO:0000313" key="3">
    <source>
        <dbReference type="Proteomes" id="UP000249248"/>
    </source>
</evidence>
<reference evidence="2 3" key="1">
    <citation type="submission" date="2018-06" db="EMBL/GenBank/DDBJ databases">
        <title>The draft genome sequence of Crocinitomix sp. SM1701.</title>
        <authorList>
            <person name="Zhang X."/>
        </authorList>
    </citation>
    <scope>NUCLEOTIDE SEQUENCE [LARGE SCALE GENOMIC DNA]</scope>
    <source>
        <strain evidence="2 3">SM1701</strain>
    </source>
</reference>
<comment type="caution">
    <text evidence="2">The sequence shown here is derived from an EMBL/GenBank/DDBJ whole genome shotgun (WGS) entry which is preliminary data.</text>
</comment>
<protein>
    <submittedName>
        <fullName evidence="2">Glycosyl transferase family 4</fullName>
    </submittedName>
</protein>
<dbReference type="InterPro" id="IPR028098">
    <property type="entry name" value="Glyco_trans_4-like_N"/>
</dbReference>
<evidence type="ECO:0000313" key="2">
    <source>
        <dbReference type="EMBL" id="PZE18489.1"/>
    </source>
</evidence>
<dbReference type="Pfam" id="PF13692">
    <property type="entry name" value="Glyco_trans_1_4"/>
    <property type="match status" value="1"/>
</dbReference>
<dbReference type="PANTHER" id="PTHR12526">
    <property type="entry name" value="GLYCOSYLTRANSFERASE"/>
    <property type="match status" value="1"/>
</dbReference>
<evidence type="ECO:0000259" key="1">
    <source>
        <dbReference type="Pfam" id="PF13439"/>
    </source>
</evidence>
<dbReference type="Pfam" id="PF13439">
    <property type="entry name" value="Glyco_transf_4"/>
    <property type="match status" value="1"/>
</dbReference>
<dbReference type="AlphaFoldDB" id="A0A2W1N1I4"/>
<dbReference type="GO" id="GO:0016757">
    <property type="term" value="F:glycosyltransferase activity"/>
    <property type="evidence" value="ECO:0007669"/>
    <property type="project" value="UniProtKB-ARBA"/>
</dbReference>
<dbReference type="Proteomes" id="UP000249248">
    <property type="component" value="Unassembled WGS sequence"/>
</dbReference>
<dbReference type="CDD" id="cd03801">
    <property type="entry name" value="GT4_PimA-like"/>
    <property type="match status" value="1"/>
</dbReference>
<keyword evidence="3" id="KW-1185">Reference proteome</keyword>
<gene>
    <name evidence="2" type="ORF">DNU06_01255</name>
</gene>
<dbReference type="Gene3D" id="3.40.50.2000">
    <property type="entry name" value="Glycogen Phosphorylase B"/>
    <property type="match status" value="2"/>
</dbReference>
<proteinExistence type="predicted"/>
<keyword evidence="2" id="KW-0808">Transferase</keyword>
<feature type="domain" description="Glycosyltransferase subfamily 4-like N-terminal" evidence="1">
    <location>
        <begin position="93"/>
        <end position="215"/>
    </location>
</feature>
<dbReference type="EMBL" id="QKSB01000001">
    <property type="protein sequence ID" value="PZE18489.1"/>
    <property type="molecule type" value="Genomic_DNA"/>
</dbReference>
<dbReference type="OrthoDB" id="1059846at2"/>